<feature type="region of interest" description="Disordered" evidence="1">
    <location>
        <begin position="107"/>
        <end position="142"/>
    </location>
</feature>
<dbReference type="AlphaFoldDB" id="A0A1B6FPC7"/>
<feature type="compositionally biased region" description="Basic and acidic residues" evidence="1">
    <location>
        <begin position="458"/>
        <end position="467"/>
    </location>
</feature>
<reference evidence="2" key="1">
    <citation type="submission" date="2015-11" db="EMBL/GenBank/DDBJ databases">
        <title>De novo transcriptome assembly of four potential Pierce s Disease insect vectors from Arizona vineyards.</title>
        <authorList>
            <person name="Tassone E.E."/>
        </authorList>
    </citation>
    <scope>NUCLEOTIDE SEQUENCE</scope>
</reference>
<feature type="region of interest" description="Disordered" evidence="1">
    <location>
        <begin position="502"/>
        <end position="550"/>
    </location>
</feature>
<evidence type="ECO:0000313" key="3">
    <source>
        <dbReference type="EMBL" id="JAS63954.1"/>
    </source>
</evidence>
<feature type="compositionally biased region" description="Polar residues" evidence="1">
    <location>
        <begin position="169"/>
        <end position="195"/>
    </location>
</feature>
<feature type="compositionally biased region" description="Acidic residues" evidence="1">
    <location>
        <begin position="504"/>
        <end position="517"/>
    </location>
</feature>
<feature type="compositionally biased region" description="Basic and acidic residues" evidence="1">
    <location>
        <begin position="158"/>
        <end position="168"/>
    </location>
</feature>
<accession>A0A1B6FPC7</accession>
<organism evidence="2">
    <name type="scientific">Cuerna arida</name>
    <dbReference type="NCBI Taxonomy" id="1464854"/>
    <lineage>
        <taxon>Eukaryota</taxon>
        <taxon>Metazoa</taxon>
        <taxon>Ecdysozoa</taxon>
        <taxon>Arthropoda</taxon>
        <taxon>Hexapoda</taxon>
        <taxon>Insecta</taxon>
        <taxon>Pterygota</taxon>
        <taxon>Neoptera</taxon>
        <taxon>Paraneoptera</taxon>
        <taxon>Hemiptera</taxon>
        <taxon>Auchenorrhyncha</taxon>
        <taxon>Membracoidea</taxon>
        <taxon>Cicadellidae</taxon>
        <taxon>Cicadellinae</taxon>
        <taxon>Proconiini</taxon>
        <taxon>Cuerna</taxon>
    </lineage>
</organism>
<gene>
    <name evidence="2" type="ORF">g.11747</name>
    <name evidence="3" type="ORF">g.11748</name>
</gene>
<dbReference type="EMBL" id="GECZ01005815">
    <property type="protein sequence ID" value="JAS63954.1"/>
    <property type="molecule type" value="Transcribed_RNA"/>
</dbReference>
<evidence type="ECO:0000256" key="1">
    <source>
        <dbReference type="SAM" id="MobiDB-lite"/>
    </source>
</evidence>
<proteinExistence type="predicted"/>
<feature type="compositionally biased region" description="Polar residues" evidence="1">
    <location>
        <begin position="468"/>
        <end position="481"/>
    </location>
</feature>
<feature type="compositionally biased region" description="Basic and acidic residues" evidence="1">
    <location>
        <begin position="124"/>
        <end position="137"/>
    </location>
</feature>
<dbReference type="EMBL" id="GECZ01017739">
    <property type="protein sequence ID" value="JAS52030.1"/>
    <property type="molecule type" value="Transcribed_RNA"/>
</dbReference>
<feature type="non-terminal residue" evidence="2">
    <location>
        <position position="550"/>
    </location>
</feature>
<feature type="region of interest" description="Disordered" evidence="1">
    <location>
        <begin position="1"/>
        <end position="26"/>
    </location>
</feature>
<feature type="non-terminal residue" evidence="2">
    <location>
        <position position="1"/>
    </location>
</feature>
<feature type="region of interest" description="Disordered" evidence="1">
    <location>
        <begin position="43"/>
        <end position="73"/>
    </location>
</feature>
<feature type="compositionally biased region" description="Basic and acidic residues" evidence="1">
    <location>
        <begin position="1"/>
        <end position="11"/>
    </location>
</feature>
<name>A0A1B6FPC7_9HEMI</name>
<protein>
    <submittedName>
        <fullName evidence="2">Uncharacterized protein</fullName>
    </submittedName>
</protein>
<sequence>SQDVPGIKEQDVLTTGNYTSCEDDVPATTEEIPTSDVLITSTETSCADAEPTTKEQEVLTTGTETSCGDDVPAITERDPTSYVVATSTETSCEDDKLERTLKRVHLEESSVKSLIHPPPKKMKRDSDQRSRENKDLESSMNNCSVRLESIEPILSINSERRRSEEQLKRTTTTSQASTVIHLSTGSTLSNKSPSQRPKLKKEALRRRCLLNRSVPSAKSSVPSYNVSEIQHKENHFLKLKFNIPNEKYSSGSKALNNHSIKKPEITEKQIDNRNIETNSFTGINQTSIKSISPVQITKPNTVNKVTEPSKRSHPVQRVQDNTSSLPKVSLSLGPLRQIKTVKTNEPEIPHSTNKQQRKRIVFCSDNDSPSKDAPVTSTKAPITEAQRMKLNQFKPVNSGSNNSSKAATNDHQFIIPKRILRKSATESIIQPSPNESREIEDDVTSVLSLDVNPALLRELDISEEEPRNTPNSMAGRSHITHNTCWRQPIQFRSTLQRRDKFDIRDDEDEEELDDEIQMESNKRIEKDKDQQVETEKSEERSYHSGSSSIH</sequence>
<feature type="region of interest" description="Disordered" evidence="1">
    <location>
        <begin position="156"/>
        <end position="202"/>
    </location>
</feature>
<feature type="region of interest" description="Disordered" evidence="1">
    <location>
        <begin position="458"/>
        <end position="481"/>
    </location>
</feature>
<feature type="region of interest" description="Disordered" evidence="1">
    <location>
        <begin position="303"/>
        <end position="328"/>
    </location>
</feature>
<evidence type="ECO:0000313" key="2">
    <source>
        <dbReference type="EMBL" id="JAS52030.1"/>
    </source>
</evidence>
<feature type="compositionally biased region" description="Basic and acidic residues" evidence="1">
    <location>
        <begin position="520"/>
        <end position="542"/>
    </location>
</feature>